<dbReference type="EMBL" id="CAJDYZ010009052">
    <property type="protein sequence ID" value="CAD1476108.1"/>
    <property type="molecule type" value="Genomic_DNA"/>
</dbReference>
<gene>
    <name evidence="1" type="ORF">MHI_LOCUS620773</name>
</gene>
<dbReference type="AlphaFoldDB" id="A0A6V7H941"/>
<dbReference type="Proteomes" id="UP000752696">
    <property type="component" value="Unassembled WGS sequence"/>
</dbReference>
<feature type="non-terminal residue" evidence="1">
    <location>
        <position position="36"/>
    </location>
</feature>
<evidence type="ECO:0000313" key="2">
    <source>
        <dbReference type="Proteomes" id="UP000752696"/>
    </source>
</evidence>
<reference evidence="1" key="1">
    <citation type="submission" date="2020-07" db="EMBL/GenBank/DDBJ databases">
        <authorList>
            <person name="Nazaruddin N."/>
        </authorList>
    </citation>
    <scope>NUCLEOTIDE SEQUENCE</scope>
</reference>
<name>A0A6V7H941_9HYME</name>
<dbReference type="OrthoDB" id="8123139at2759"/>
<organism evidence="1 2">
    <name type="scientific">Heterotrigona itama</name>
    <dbReference type="NCBI Taxonomy" id="395501"/>
    <lineage>
        <taxon>Eukaryota</taxon>
        <taxon>Metazoa</taxon>
        <taxon>Ecdysozoa</taxon>
        <taxon>Arthropoda</taxon>
        <taxon>Hexapoda</taxon>
        <taxon>Insecta</taxon>
        <taxon>Pterygota</taxon>
        <taxon>Neoptera</taxon>
        <taxon>Endopterygota</taxon>
        <taxon>Hymenoptera</taxon>
        <taxon>Apocrita</taxon>
        <taxon>Aculeata</taxon>
        <taxon>Apoidea</taxon>
        <taxon>Anthophila</taxon>
        <taxon>Apidae</taxon>
        <taxon>Heterotrigona</taxon>
    </lineage>
</organism>
<keyword evidence="2" id="KW-1185">Reference proteome</keyword>
<proteinExistence type="predicted"/>
<sequence length="36" mass="4148">LLELSANITIDEQLFASKARCRFIFNKPDKSSINYT</sequence>
<comment type="caution">
    <text evidence="1">The sequence shown here is derived from an EMBL/GenBank/DDBJ whole genome shotgun (WGS) entry which is preliminary data.</text>
</comment>
<evidence type="ECO:0000313" key="1">
    <source>
        <dbReference type="EMBL" id="CAD1476108.1"/>
    </source>
</evidence>
<accession>A0A6V7H941</accession>
<feature type="non-terminal residue" evidence="1">
    <location>
        <position position="1"/>
    </location>
</feature>
<protein>
    <submittedName>
        <fullName evidence="1">Uncharacterized protein</fullName>
    </submittedName>
</protein>